<evidence type="ECO:0000313" key="2">
    <source>
        <dbReference type="Proteomes" id="UP000030004"/>
    </source>
</evidence>
<reference evidence="1 2" key="1">
    <citation type="journal article" date="2015" name="Antonie Van Leeuwenhoek">
        <title>Pseudooceanicola atlanticus gen. nov. sp. nov., isolated from surface seawater of the Atlantic Ocean and reclassification of Oceanicola batsensis, Oceanicola marinus, Oceanicola nitratireducens, Oceanicola nanhaiensis, Oceanicola antarcticus and Oceanicola flagellatus, as Pseudooceanicola batsensis comb. nov., Pseudooceanicola marinus comb. nov., Pseudooceanicola nitratireducens comb. nov., Pseudooceanicola nanhaiensis comb. nov., Pseudooceanicola antarcticus comb. nov., and Pseudooceanicola flagellatus comb. nov.</title>
        <authorList>
            <person name="Lai Q."/>
            <person name="Li G."/>
            <person name="Liu X."/>
            <person name="Du Y."/>
            <person name="Sun F."/>
            <person name="Shao Z."/>
        </authorList>
    </citation>
    <scope>NUCLEOTIDE SEQUENCE [LARGE SCALE GENOMIC DNA]</scope>
    <source>
        <strain evidence="1 2">22II-s11g</strain>
    </source>
</reference>
<dbReference type="RefSeq" id="WP_043745189.1">
    <property type="nucleotide sequence ID" value="NZ_AQQX01000001.1"/>
</dbReference>
<dbReference type="OrthoDB" id="1028010at2"/>
<proteinExistence type="predicted"/>
<dbReference type="eggNOG" id="ENOG5032RVJ">
    <property type="taxonomic scope" value="Bacteria"/>
</dbReference>
<dbReference type="AlphaFoldDB" id="A0A0A0EI44"/>
<sequence length="138" mass="15412">MTTKAIHCCGCGLEVAARLTNGAEVYPHRSDLAKLPFWRCDACGNWVGCHHKTKNRTNPLGCIPTPELKAARQHIHRVLDPIWQSGDMERGEVYRAIESRLGMTTRYHTAQIRTVDEARQVYTAVRDIAAENGGAVIE</sequence>
<accession>A0A0A0EI44</accession>
<gene>
    <name evidence="1" type="ORF">ATO9_03925</name>
</gene>
<dbReference type="InterPro" id="IPR021686">
    <property type="entry name" value="DUF3268"/>
</dbReference>
<dbReference type="STRING" id="1461694.ATO9_03925"/>
<comment type="caution">
    <text evidence="1">The sequence shown here is derived from an EMBL/GenBank/DDBJ whole genome shotgun (WGS) entry which is preliminary data.</text>
</comment>
<dbReference type="EMBL" id="AQQX01000001">
    <property type="protein sequence ID" value="KGM50636.1"/>
    <property type="molecule type" value="Genomic_DNA"/>
</dbReference>
<organism evidence="1 2">
    <name type="scientific">Pseudooceanicola atlanticus</name>
    <dbReference type="NCBI Taxonomy" id="1461694"/>
    <lineage>
        <taxon>Bacteria</taxon>
        <taxon>Pseudomonadati</taxon>
        <taxon>Pseudomonadota</taxon>
        <taxon>Alphaproteobacteria</taxon>
        <taxon>Rhodobacterales</taxon>
        <taxon>Paracoccaceae</taxon>
        <taxon>Pseudooceanicola</taxon>
    </lineage>
</organism>
<dbReference type="Proteomes" id="UP000030004">
    <property type="component" value="Unassembled WGS sequence"/>
</dbReference>
<keyword evidence="2" id="KW-1185">Reference proteome</keyword>
<name>A0A0A0EI44_9RHOB</name>
<evidence type="ECO:0000313" key="1">
    <source>
        <dbReference type="EMBL" id="KGM50636.1"/>
    </source>
</evidence>
<protein>
    <submittedName>
        <fullName evidence="1">Uncharacterized protein</fullName>
    </submittedName>
</protein>
<dbReference type="Pfam" id="PF11672">
    <property type="entry name" value="DUF3268"/>
    <property type="match status" value="1"/>
</dbReference>